<proteinExistence type="predicted"/>
<organism evidence="3">
    <name type="scientific">Sporolactobacillus sp. Y61</name>
    <dbReference type="NCBI Taxonomy" id="3160863"/>
    <lineage>
        <taxon>Bacteria</taxon>
        <taxon>Bacillati</taxon>
        <taxon>Bacillota</taxon>
        <taxon>Bacilli</taxon>
        <taxon>Bacillales</taxon>
        <taxon>Sporolactobacillaceae</taxon>
        <taxon>Sporolactobacillus</taxon>
    </lineage>
</organism>
<dbReference type="SUPFAM" id="SSF53955">
    <property type="entry name" value="Lysozyme-like"/>
    <property type="match status" value="1"/>
</dbReference>
<dbReference type="Gene3D" id="1.10.530.10">
    <property type="match status" value="1"/>
</dbReference>
<keyword evidence="1" id="KW-0812">Transmembrane</keyword>
<gene>
    <name evidence="3" type="ORF">ABNN70_08840</name>
</gene>
<evidence type="ECO:0000259" key="2">
    <source>
        <dbReference type="Pfam" id="PF13702"/>
    </source>
</evidence>
<dbReference type="CDD" id="cd16891">
    <property type="entry name" value="CwlT-like"/>
    <property type="match status" value="1"/>
</dbReference>
<name>A0AAU8ICA3_9BACL</name>
<dbReference type="EMBL" id="CP159510">
    <property type="protein sequence ID" value="XCJ15830.1"/>
    <property type="molecule type" value="Genomic_DNA"/>
</dbReference>
<accession>A0AAU8ICA3</accession>
<feature type="transmembrane region" description="Helical" evidence="1">
    <location>
        <begin position="7"/>
        <end position="29"/>
    </location>
</feature>
<dbReference type="InterPro" id="IPR047194">
    <property type="entry name" value="CwlT-like_lysozyme"/>
</dbReference>
<reference evidence="3" key="1">
    <citation type="submission" date="2024-06" db="EMBL/GenBank/DDBJ databases">
        <authorList>
            <person name="Fan A."/>
            <person name="Zhang F.Y."/>
            <person name="Zhang L."/>
        </authorList>
    </citation>
    <scope>NUCLEOTIDE SEQUENCE</scope>
    <source>
        <strain evidence="3">Y61</strain>
    </source>
</reference>
<dbReference type="Pfam" id="PF13702">
    <property type="entry name" value="Lysozyme_like"/>
    <property type="match status" value="1"/>
</dbReference>
<keyword evidence="1" id="KW-0472">Membrane</keyword>
<dbReference type="RefSeq" id="WP_129929716.1">
    <property type="nucleotide sequence ID" value="NZ_CP159510.1"/>
</dbReference>
<feature type="domain" description="CwlT-like lysozyme" evidence="2">
    <location>
        <begin position="49"/>
        <end position="188"/>
    </location>
</feature>
<sequence length="201" mass="22880">MKKIITLIISLFSIIGFSWLALFIISSLYSPQADHVPFLNDHRVISPEIENQRPLFRKYAKANDLEPYTDLIMAVAMQESKGKSSDIMQASESLGLPKDSIEDPEKSIEVGTRYFKKSMDKADGNIPLALQSYNFGLGFTDYVRHHGGRFSKELAEQFSDSKARELGWKKYGDPNYAEHVLRYYQNEKIKRSGEAKSGESE</sequence>
<keyword evidence="1" id="KW-1133">Transmembrane helix</keyword>
<dbReference type="AlphaFoldDB" id="A0AAU8ICA3"/>
<evidence type="ECO:0000256" key="1">
    <source>
        <dbReference type="SAM" id="Phobius"/>
    </source>
</evidence>
<protein>
    <submittedName>
        <fullName evidence="3">Lysozyme family protein</fullName>
    </submittedName>
</protein>
<evidence type="ECO:0000313" key="3">
    <source>
        <dbReference type="EMBL" id="XCJ15830.1"/>
    </source>
</evidence>
<dbReference type="InterPro" id="IPR023346">
    <property type="entry name" value="Lysozyme-like_dom_sf"/>
</dbReference>